<evidence type="ECO:0000259" key="1">
    <source>
        <dbReference type="PROSITE" id="PS51671"/>
    </source>
</evidence>
<evidence type="ECO:0000313" key="2">
    <source>
        <dbReference type="EMBL" id="SHO46259.1"/>
    </source>
</evidence>
<accession>A0A1M7Y2R1</accession>
<reference evidence="2 3" key="1">
    <citation type="submission" date="2016-12" db="EMBL/GenBank/DDBJ databases">
        <authorList>
            <person name="Song W.-J."/>
            <person name="Kurnit D.M."/>
        </authorList>
    </citation>
    <scope>NUCLEOTIDE SEQUENCE [LARGE SCALE GENOMIC DNA]</scope>
    <source>
        <strain evidence="2 3">DSM 18488</strain>
    </source>
</reference>
<evidence type="ECO:0000313" key="3">
    <source>
        <dbReference type="Proteomes" id="UP000184603"/>
    </source>
</evidence>
<dbReference type="PANTHER" id="PTHR34875:SF6">
    <property type="entry name" value="UPF0237 PROTEIN MJ1558"/>
    <property type="match status" value="1"/>
</dbReference>
<name>A0A1M7Y2R1_9BACT</name>
<dbReference type="STRING" id="1121416.SAMN02745220_01395"/>
<dbReference type="Pfam" id="PF13740">
    <property type="entry name" value="ACT_6"/>
    <property type="match status" value="2"/>
</dbReference>
<feature type="domain" description="ACT" evidence="1">
    <location>
        <begin position="6"/>
        <end position="83"/>
    </location>
</feature>
<sequence>MKKQMIISVMSKDRPGIIADITGAIYHLEGDLADLNQSVLCGYLNMILIATFDAEVTPEDVMARISHIKTPVKFEVSIKVMDQPIDVCHFPLPSETYIMTALGKNKSGLVYSVSQFCYEHNINIRDLATTLRGDQYTMILQLDLSQVDSLAKVQEDLVEFSNTTGLNVMMQHNDIFQATHEVTLH</sequence>
<proteinExistence type="predicted"/>
<dbReference type="InterPro" id="IPR002912">
    <property type="entry name" value="ACT_dom"/>
</dbReference>
<protein>
    <submittedName>
        <fullName evidence="2">Glycine cleavage system transcriptional repressor</fullName>
    </submittedName>
</protein>
<dbReference type="Proteomes" id="UP000184603">
    <property type="component" value="Unassembled WGS sequence"/>
</dbReference>
<keyword evidence="3" id="KW-1185">Reference proteome</keyword>
<dbReference type="Gene3D" id="3.30.70.260">
    <property type="match status" value="2"/>
</dbReference>
<dbReference type="InterPro" id="IPR045865">
    <property type="entry name" value="ACT-like_dom_sf"/>
</dbReference>
<dbReference type="AlphaFoldDB" id="A0A1M7Y2R1"/>
<feature type="domain" description="ACT" evidence="1">
    <location>
        <begin position="98"/>
        <end position="171"/>
    </location>
</feature>
<gene>
    <name evidence="2" type="ORF">SAMN02745220_01395</name>
</gene>
<dbReference type="PANTHER" id="PTHR34875">
    <property type="entry name" value="UPF0237 PROTEIN MJ1558"/>
    <property type="match status" value="1"/>
</dbReference>
<dbReference type="RefSeq" id="WP_073612737.1">
    <property type="nucleotide sequence ID" value="NZ_FRFE01000005.1"/>
</dbReference>
<dbReference type="SUPFAM" id="SSF55021">
    <property type="entry name" value="ACT-like"/>
    <property type="match status" value="2"/>
</dbReference>
<dbReference type="EMBL" id="FRFE01000005">
    <property type="protein sequence ID" value="SHO46259.1"/>
    <property type="molecule type" value="Genomic_DNA"/>
</dbReference>
<organism evidence="2 3">
    <name type="scientific">Desulfopila aestuarii DSM 18488</name>
    <dbReference type="NCBI Taxonomy" id="1121416"/>
    <lineage>
        <taxon>Bacteria</taxon>
        <taxon>Pseudomonadati</taxon>
        <taxon>Thermodesulfobacteriota</taxon>
        <taxon>Desulfobulbia</taxon>
        <taxon>Desulfobulbales</taxon>
        <taxon>Desulfocapsaceae</taxon>
        <taxon>Desulfopila</taxon>
    </lineage>
</organism>
<dbReference type="OrthoDB" id="12860at2"/>
<dbReference type="PROSITE" id="PS51671">
    <property type="entry name" value="ACT"/>
    <property type="match status" value="2"/>
</dbReference>
<dbReference type="InterPro" id="IPR050990">
    <property type="entry name" value="UPF0237/GcvR_regulator"/>
</dbReference>